<sequence length="134" mass="15390">MSELNSSSIHSQEISGNFTYLDIVYERSRLKSKKLDARTKNPDAGSKQIKVFVMRNGFKCPDPNLPELTRWRPGRDHLLNACVEDPFGDRENHENRVKIDADSGDVNKKFTGHLKLRVDAIDIRVKALCFKIYI</sequence>
<dbReference type="AlphaFoldDB" id="A0A4C1W0S7"/>
<accession>A0A4C1W0S7</accession>
<evidence type="ECO:0000313" key="1">
    <source>
        <dbReference type="EMBL" id="GBP45146.1"/>
    </source>
</evidence>
<evidence type="ECO:0000313" key="2">
    <source>
        <dbReference type="Proteomes" id="UP000299102"/>
    </source>
</evidence>
<dbReference type="Proteomes" id="UP000299102">
    <property type="component" value="Unassembled WGS sequence"/>
</dbReference>
<organism evidence="1 2">
    <name type="scientific">Eumeta variegata</name>
    <name type="common">Bagworm moth</name>
    <name type="synonym">Eumeta japonica</name>
    <dbReference type="NCBI Taxonomy" id="151549"/>
    <lineage>
        <taxon>Eukaryota</taxon>
        <taxon>Metazoa</taxon>
        <taxon>Ecdysozoa</taxon>
        <taxon>Arthropoda</taxon>
        <taxon>Hexapoda</taxon>
        <taxon>Insecta</taxon>
        <taxon>Pterygota</taxon>
        <taxon>Neoptera</taxon>
        <taxon>Endopterygota</taxon>
        <taxon>Lepidoptera</taxon>
        <taxon>Glossata</taxon>
        <taxon>Ditrysia</taxon>
        <taxon>Tineoidea</taxon>
        <taxon>Psychidae</taxon>
        <taxon>Oiketicinae</taxon>
        <taxon>Eumeta</taxon>
    </lineage>
</organism>
<protein>
    <submittedName>
        <fullName evidence="1">Uncharacterized protein</fullName>
    </submittedName>
</protein>
<dbReference type="EMBL" id="BGZK01000465">
    <property type="protein sequence ID" value="GBP45146.1"/>
    <property type="molecule type" value="Genomic_DNA"/>
</dbReference>
<proteinExistence type="predicted"/>
<reference evidence="1 2" key="1">
    <citation type="journal article" date="2019" name="Commun. Biol.">
        <title>The bagworm genome reveals a unique fibroin gene that provides high tensile strength.</title>
        <authorList>
            <person name="Kono N."/>
            <person name="Nakamura H."/>
            <person name="Ohtoshi R."/>
            <person name="Tomita M."/>
            <person name="Numata K."/>
            <person name="Arakawa K."/>
        </authorList>
    </citation>
    <scope>NUCLEOTIDE SEQUENCE [LARGE SCALE GENOMIC DNA]</scope>
</reference>
<keyword evidence="2" id="KW-1185">Reference proteome</keyword>
<gene>
    <name evidence="1" type="ORF">EVAR_95797_1</name>
</gene>
<comment type="caution">
    <text evidence="1">The sequence shown here is derived from an EMBL/GenBank/DDBJ whole genome shotgun (WGS) entry which is preliminary data.</text>
</comment>
<name>A0A4C1W0S7_EUMVA</name>